<dbReference type="GO" id="GO:0016740">
    <property type="term" value="F:transferase activity"/>
    <property type="evidence" value="ECO:0007669"/>
    <property type="project" value="UniProtKB-KW"/>
</dbReference>
<gene>
    <name evidence="1" type="ORF">SFMTTN_1673</name>
</gene>
<dbReference type="EMBL" id="BGOW01000014">
    <property type="protein sequence ID" value="GBL45862.1"/>
    <property type="molecule type" value="Genomic_DNA"/>
</dbReference>
<dbReference type="AlphaFoldDB" id="A0A401JDX2"/>
<name>A0A401JDX2_9PROT</name>
<protein>
    <submittedName>
        <fullName evidence="1">Nucleotidyltransferase</fullName>
    </submittedName>
</protein>
<organism evidence="1 2">
    <name type="scientific">Sulfuriferula multivorans</name>
    <dbReference type="NCBI Taxonomy" id="1559896"/>
    <lineage>
        <taxon>Bacteria</taxon>
        <taxon>Pseudomonadati</taxon>
        <taxon>Pseudomonadota</taxon>
        <taxon>Betaproteobacteria</taxon>
        <taxon>Nitrosomonadales</taxon>
        <taxon>Sulfuricellaceae</taxon>
        <taxon>Sulfuriferula</taxon>
    </lineage>
</organism>
<dbReference type="OrthoDB" id="9810452at2"/>
<keyword evidence="2" id="KW-1185">Reference proteome</keyword>
<proteinExistence type="predicted"/>
<accession>A0A401JDX2</accession>
<reference evidence="1 2" key="1">
    <citation type="journal article" date="2019" name="Front. Microbiol.">
        <title>Genomes of Neutrophilic Sulfur-Oxidizing Chemolithoautotrophs Representing 9 Proteobacterial Species From 8 Genera.</title>
        <authorList>
            <person name="Watanabe T."/>
            <person name="Kojima H."/>
            <person name="Umezawa K."/>
            <person name="Hori C."/>
            <person name="Takasuka T.E."/>
            <person name="Kato Y."/>
            <person name="Fukui M."/>
        </authorList>
    </citation>
    <scope>NUCLEOTIDE SEQUENCE [LARGE SCALE GENOMIC DNA]</scope>
    <source>
        <strain evidence="1 2">TTN</strain>
    </source>
</reference>
<dbReference type="RefSeq" id="WP_124704653.1">
    <property type="nucleotide sequence ID" value="NZ_BGOW01000014.1"/>
</dbReference>
<dbReference type="InterPro" id="IPR010235">
    <property type="entry name" value="HepT"/>
</dbReference>
<dbReference type="NCBIfam" id="TIGR01987">
    <property type="entry name" value="HI0074"/>
    <property type="match status" value="1"/>
</dbReference>
<dbReference type="Pfam" id="PF08780">
    <property type="entry name" value="NTase_sub_bind"/>
    <property type="match status" value="1"/>
</dbReference>
<dbReference type="Gene3D" id="1.20.120.330">
    <property type="entry name" value="Nucleotidyltransferases domain 2"/>
    <property type="match status" value="1"/>
</dbReference>
<sequence>MDNQRFSQRQQDFLRAAARLQEAVMQQGDSILRDATIQRFEFTFEIAWKTLQLYLLHQGMEATGPRQTLKQAFVDGLIATPEQADVWLAMLEDRNLTTHTYREAVAESIAAHIRQRYASQLHDMAARVAKLTLD</sequence>
<dbReference type="SUPFAM" id="SSF81593">
    <property type="entry name" value="Nucleotidyltransferase substrate binding subunit/domain"/>
    <property type="match status" value="1"/>
</dbReference>
<dbReference type="Proteomes" id="UP000286806">
    <property type="component" value="Unassembled WGS sequence"/>
</dbReference>
<evidence type="ECO:0000313" key="1">
    <source>
        <dbReference type="EMBL" id="GBL45862.1"/>
    </source>
</evidence>
<evidence type="ECO:0000313" key="2">
    <source>
        <dbReference type="Proteomes" id="UP000286806"/>
    </source>
</evidence>
<keyword evidence="1" id="KW-0808">Transferase</keyword>
<comment type="caution">
    <text evidence="1">The sequence shown here is derived from an EMBL/GenBank/DDBJ whole genome shotgun (WGS) entry which is preliminary data.</text>
</comment>